<accession>A0A146FCW0</accession>
<reference evidence="1 2" key="1">
    <citation type="journal article" date="2016" name="DNA Res.">
        <title>Genome sequence of Aspergillus luchuensis NBRC 4314.</title>
        <authorList>
            <person name="Yamada O."/>
            <person name="Machida M."/>
            <person name="Hosoyama A."/>
            <person name="Goto M."/>
            <person name="Takahashi T."/>
            <person name="Futagami T."/>
            <person name="Yamagata Y."/>
            <person name="Takeuchi M."/>
            <person name="Kobayashi T."/>
            <person name="Koike H."/>
            <person name="Abe K."/>
            <person name="Asai K."/>
            <person name="Arita M."/>
            <person name="Fujita N."/>
            <person name="Fukuda K."/>
            <person name="Higa K."/>
            <person name="Horikawa H."/>
            <person name="Ishikawa T."/>
            <person name="Jinno K."/>
            <person name="Kato Y."/>
            <person name="Kirimura K."/>
            <person name="Mizutani O."/>
            <person name="Nakasone K."/>
            <person name="Sano M."/>
            <person name="Shiraishi Y."/>
            <person name="Tsukahara M."/>
            <person name="Gomi K."/>
        </authorList>
    </citation>
    <scope>NUCLEOTIDE SEQUENCE [LARGE SCALE GENOMIC DNA]</scope>
    <source>
        <strain evidence="1 2">RIB 2604</strain>
    </source>
</reference>
<evidence type="ECO:0000313" key="1">
    <source>
        <dbReference type="EMBL" id="GAT23716.1"/>
    </source>
</evidence>
<dbReference type="AlphaFoldDB" id="A0A146FCW0"/>
<gene>
    <name evidence="1" type="ORF">RIB2604_01708550</name>
</gene>
<dbReference type="Proteomes" id="UP000075230">
    <property type="component" value="Unassembled WGS sequence"/>
</dbReference>
<name>A0A146FCW0_ASPKA</name>
<sequence length="83" mass="9208">MQTQNETETEGRYDDAFTASSTDRLVAVGLLYRAPAATAEGSTFKRYGGWATLISDLIDVWHDRDRELANGRVASDVETRPVD</sequence>
<reference evidence="2" key="2">
    <citation type="submission" date="2016-02" db="EMBL/GenBank/DDBJ databases">
        <title>Genome sequencing of Aspergillus luchuensis NBRC 4314.</title>
        <authorList>
            <person name="Yamada O."/>
        </authorList>
    </citation>
    <scope>NUCLEOTIDE SEQUENCE [LARGE SCALE GENOMIC DNA]</scope>
    <source>
        <strain evidence="2">RIB 2604</strain>
    </source>
</reference>
<protein>
    <submittedName>
        <fullName evidence="1">Uncharacterized protein</fullName>
    </submittedName>
</protein>
<comment type="caution">
    <text evidence="1">The sequence shown here is derived from an EMBL/GenBank/DDBJ whole genome shotgun (WGS) entry which is preliminary data.</text>
</comment>
<proteinExistence type="predicted"/>
<evidence type="ECO:0000313" key="2">
    <source>
        <dbReference type="Proteomes" id="UP000075230"/>
    </source>
</evidence>
<dbReference type="EMBL" id="BCWF01000017">
    <property type="protein sequence ID" value="GAT23716.1"/>
    <property type="molecule type" value="Genomic_DNA"/>
</dbReference>
<organism evidence="1 2">
    <name type="scientific">Aspergillus kawachii</name>
    <name type="common">White koji mold</name>
    <name type="synonym">Aspergillus awamori var. kawachi</name>
    <dbReference type="NCBI Taxonomy" id="1069201"/>
    <lineage>
        <taxon>Eukaryota</taxon>
        <taxon>Fungi</taxon>
        <taxon>Dikarya</taxon>
        <taxon>Ascomycota</taxon>
        <taxon>Pezizomycotina</taxon>
        <taxon>Eurotiomycetes</taxon>
        <taxon>Eurotiomycetidae</taxon>
        <taxon>Eurotiales</taxon>
        <taxon>Aspergillaceae</taxon>
        <taxon>Aspergillus</taxon>
        <taxon>Aspergillus subgen. Circumdati</taxon>
    </lineage>
</organism>